<feature type="domain" description="DUF3730" evidence="1">
    <location>
        <begin position="537"/>
        <end position="761"/>
    </location>
</feature>
<keyword evidence="3" id="KW-1185">Reference proteome</keyword>
<dbReference type="GO" id="GO:0060147">
    <property type="term" value="P:regulation of post-transcriptional gene silencing"/>
    <property type="evidence" value="ECO:0007669"/>
    <property type="project" value="InterPro"/>
</dbReference>
<reference evidence="2 3" key="1">
    <citation type="journal article" date="2021" name="bioRxiv">
        <title>The Gossypium anomalum genome as a resource for cotton improvement and evolutionary analysis of hybrid incompatibility.</title>
        <authorList>
            <person name="Grover C.E."/>
            <person name="Yuan D."/>
            <person name="Arick M.A."/>
            <person name="Miller E.R."/>
            <person name="Hu G."/>
            <person name="Peterson D.G."/>
            <person name="Wendel J.F."/>
            <person name="Udall J.A."/>
        </authorList>
    </citation>
    <scope>NUCLEOTIDE SEQUENCE [LARGE SCALE GENOMIC DNA]</scope>
    <source>
        <strain evidence="2">JFW-Udall</strain>
        <tissue evidence="2">Leaf</tissue>
    </source>
</reference>
<evidence type="ECO:0000313" key="2">
    <source>
        <dbReference type="EMBL" id="KAG8482888.1"/>
    </source>
</evidence>
<feature type="domain" description="DUF3730" evidence="1">
    <location>
        <begin position="82"/>
        <end position="360"/>
    </location>
</feature>
<gene>
    <name evidence="2" type="ORF">CXB51_024024</name>
</gene>
<evidence type="ECO:0000313" key="3">
    <source>
        <dbReference type="Proteomes" id="UP000701853"/>
    </source>
</evidence>
<dbReference type="InterPro" id="IPR016024">
    <property type="entry name" value="ARM-type_fold"/>
</dbReference>
<dbReference type="EMBL" id="JAHUZN010000009">
    <property type="protein sequence ID" value="KAG8482888.1"/>
    <property type="molecule type" value="Genomic_DNA"/>
</dbReference>
<dbReference type="InterPro" id="IPR045163">
    <property type="entry name" value="Focadhesin/RST1"/>
</dbReference>
<organism evidence="2 3">
    <name type="scientific">Gossypium anomalum</name>
    <dbReference type="NCBI Taxonomy" id="47600"/>
    <lineage>
        <taxon>Eukaryota</taxon>
        <taxon>Viridiplantae</taxon>
        <taxon>Streptophyta</taxon>
        <taxon>Embryophyta</taxon>
        <taxon>Tracheophyta</taxon>
        <taxon>Spermatophyta</taxon>
        <taxon>Magnoliopsida</taxon>
        <taxon>eudicotyledons</taxon>
        <taxon>Gunneridae</taxon>
        <taxon>Pentapetalae</taxon>
        <taxon>rosids</taxon>
        <taxon>malvids</taxon>
        <taxon>Malvales</taxon>
        <taxon>Malvaceae</taxon>
        <taxon>Malvoideae</taxon>
        <taxon>Gossypium</taxon>
    </lineage>
</organism>
<dbReference type="OrthoDB" id="6125419at2759"/>
<dbReference type="PANTHER" id="PTHR16212">
    <property type="entry name" value="FOCADHESIN FAMILY MEMBER"/>
    <property type="match status" value="1"/>
</dbReference>
<dbReference type="SUPFAM" id="SSF48371">
    <property type="entry name" value="ARM repeat"/>
    <property type="match status" value="2"/>
</dbReference>
<proteinExistence type="predicted"/>
<accession>A0A8J6CWS9</accession>
<dbReference type="Pfam" id="PF12530">
    <property type="entry name" value="DUF3730"/>
    <property type="match status" value="2"/>
</dbReference>
<dbReference type="Proteomes" id="UP000701853">
    <property type="component" value="Chromosome 9"/>
</dbReference>
<name>A0A8J6CWS9_9ROSI</name>
<protein>
    <recommendedName>
        <fullName evidence="1">DUF3730 domain-containing protein</fullName>
    </recommendedName>
</protein>
<evidence type="ECO:0000259" key="1">
    <source>
        <dbReference type="Pfam" id="PF12530"/>
    </source>
</evidence>
<dbReference type="InterPro" id="IPR022542">
    <property type="entry name" value="FOCAD/RST1_DUF3730"/>
</dbReference>
<sequence length="1893" mass="209907">MDSYTSLLEKTRLPQPSLQKVAVISIFSKLQTAPVRLGPDSEPGAQAISQCLQSSSPAVVDQSVREVCRLVLNSNMDLSRALLELQSALEGSDPKFVPLFVKSLAFLVCVGYERSNRSWKPESHEDHPFVKILSSRREVERELVNQVLLFIAKNKGLGMVEVCEFLRHFLIFSILRMNASDSSLFLFARQLITSMASFCCSIPNQALPIFRALIHCLKYFPLKSLEETRNFCYVVECLVDSFTVVLRQLVGKGVLITEAQLCGVELIENVLSLYTSPCKQSDEIEPIVELLKHMLVAQKDLALHYMPELASIILSLSVLLIESDLEHQQLSILKFLHFLLKWKSEIEYAVNGAEYFLSEELLVSFPVISLISSPSKSVKGAANDLLVLLERLLVKLLTMPKINLAKKVGYPSISRPELIAYRLLQHLWFEDQNSLSSSFFLSFSSVCGTDVKEMHGRPRSWAYQLKELALWIVERRKSGLPVPRSQEILLTEMPLLFGAIAAVLVMHPSLGSTAIDALASIGNMDPKLGVSLLLSILFYNNIFTRKDVVYQSMLPKLLGMLPSLASQTGMIPLVVQTILPMLHKDAKPVLYATATRLLCQTWEINDRTFSSLQGVLAPKGFTEFMHERNICISMAVSIRDVCRKNPDRGVDLILSVSACIETPDPTIQALGFQSLAHLCEADVIDFYTAWDVIAKYMQGYNEDPVLAYSVCFLLRWGAMDADAYPDASREVMKIIWDVGCSLHMGHELQWAKARASAFEALNQYEIPSIVKNISNFKQMIMDLFLSETNPDVLKALERLQVKIIGHEHSNRRRFVKEKKVPASKIEKLLDVFPQVIFSSGKRSNPGELPGAALLCGSFISSTSKNQGTTKGLQDSHSGYEDIMVQIAASLQLSRNIFVALLSLESWKAFVRRWMRANILSIDAKASVIVSDKTSKAANSILKSMMRIAEESIPRSAENLALAIGALCAVRSQMIMTSSVLPPSAHTIKSTASKFLLGWLFQYEHEHRQWSAAISLGLISSSLHVTDHEQKFQSITGLLEVLCCSRSSIVKGACGIGLGFSCQDLLSRVEAPDDSNANEESHKMLEKRLLGRIVRTFSMILHPVAASSATNLETLCAHFQASTDDVDTSITSDLLDDDCDYLEDDIWGIAGLIIGLGSSIGAIYRAGAYDAVHKVKDLIISWIPHMSSSVQSYGSSSERSEMLLSVGSCLALPLVVAFCQRVEMMDGNEIDHLVNGYMELIADLLSVNKTGAFHKSLLMASTAGAGSLLSCILSEGLHFIEVERVKCLLELFRKCYSSPYPPIVHLGGMLGIVNAFGAGAGNLADFHPFNSSVQTGYEQKEPSHISGPILVNPVCEDHSTSLMQEIFLVAQNPDDNQLQQYAAWAISFLRQRLWSREISNSAGGTQTESAGSKSISQGVPEDSAVMKLGLWLKSFNHSRTGTSTHVCTVTAILRCLSLAPRLPTLDWGAIVRRCMRYAQVTQLPAPNITLKGGTLREECLQFALVHAKQFDGLLTFLDELSDLSRFRTLEISLQSCLLNHLADLIKLFSGSRLEKLLDDVSNYFSSLTTDQVLKSEERSSLRSSCWKGLNQCLDEASLDSLEYIKNIERCMEVLFSLLPLPQAPVIVQVNQLDSVEWSEAVRCLAKARPDWLLDFLHVSHLDSVTRDVQFVEVLKKIQAKAKLVRIGSIPLTELGKSKSYLLNSEPLGTWGVLLEVVATLQHVEGSVKRQWLVDAIEISCVSSYPSTALQFIGLLSGSCCKYMPLLIADRSYVLNDIPVTLTSLLSDPNWEVIAESCTSYLLSSTERIYSWCTKLSSESGDNRSPSSEGIDESEKGMAQILLPVMHHACVSLKHYLPLEKQLRLANMVVHYVRTSQTTQCQCPEVLSSFHLVPS</sequence>
<comment type="caution">
    <text evidence="2">The sequence shown here is derived from an EMBL/GenBank/DDBJ whole genome shotgun (WGS) entry which is preliminary data.</text>
</comment>
<dbReference type="PANTHER" id="PTHR16212:SF4">
    <property type="entry name" value="FOCADHESIN"/>
    <property type="match status" value="1"/>
</dbReference>